<keyword evidence="2" id="KW-1185">Reference proteome</keyword>
<proteinExistence type="predicted"/>
<dbReference type="InterPro" id="IPR036397">
    <property type="entry name" value="RNaseH_sf"/>
</dbReference>
<dbReference type="EMBL" id="BMAU01021035">
    <property type="protein sequence ID" value="GFX87472.1"/>
    <property type="molecule type" value="Genomic_DNA"/>
</dbReference>
<dbReference type="AlphaFoldDB" id="A0A8X6R7V4"/>
<reference evidence="1" key="1">
    <citation type="submission" date="2020-08" db="EMBL/GenBank/DDBJ databases">
        <title>Multicomponent nature underlies the extraordinary mechanical properties of spider dragline silk.</title>
        <authorList>
            <person name="Kono N."/>
            <person name="Nakamura H."/>
            <person name="Mori M."/>
            <person name="Yoshida Y."/>
            <person name="Ohtoshi R."/>
            <person name="Malay A.D."/>
            <person name="Moran D.A.P."/>
            <person name="Tomita M."/>
            <person name="Numata K."/>
            <person name="Arakawa K."/>
        </authorList>
    </citation>
    <scope>NUCLEOTIDE SEQUENCE</scope>
</reference>
<evidence type="ECO:0000313" key="2">
    <source>
        <dbReference type="Proteomes" id="UP000887159"/>
    </source>
</evidence>
<accession>A0A8X6R7V4</accession>
<dbReference type="Gene3D" id="3.30.420.10">
    <property type="entry name" value="Ribonuclease H-like superfamily/Ribonuclease H"/>
    <property type="match status" value="1"/>
</dbReference>
<gene>
    <name evidence="1" type="ORF">TNCV_1330071</name>
</gene>
<dbReference type="GO" id="GO:0003676">
    <property type="term" value="F:nucleic acid binding"/>
    <property type="evidence" value="ECO:0007669"/>
    <property type="project" value="InterPro"/>
</dbReference>
<protein>
    <submittedName>
        <fullName evidence="1">Transposable element Tc1 transposase</fullName>
    </submittedName>
</protein>
<sequence>MLTGNVESLAMDPASNCVLTIIEDVPGDAQGSMPVLLSPLHTTQVLNWDLDNAKTHTECVAMKCLAACKTLPWPGRSPDLSTIQHAWDMMGRRLHIQGNVNHLALQLEQIWQEIPQQTIRVLYHSMPRRVAALHAAAGGSTSY</sequence>
<comment type="caution">
    <text evidence="1">The sequence shown here is derived from an EMBL/GenBank/DDBJ whole genome shotgun (WGS) entry which is preliminary data.</text>
</comment>
<evidence type="ECO:0000313" key="1">
    <source>
        <dbReference type="EMBL" id="GFX87472.1"/>
    </source>
</evidence>
<name>A0A8X6R7V4_TRICX</name>
<dbReference type="Proteomes" id="UP000887159">
    <property type="component" value="Unassembled WGS sequence"/>
</dbReference>
<organism evidence="1 2">
    <name type="scientific">Trichonephila clavipes</name>
    <name type="common">Golden silk orbweaver</name>
    <name type="synonym">Nephila clavipes</name>
    <dbReference type="NCBI Taxonomy" id="2585209"/>
    <lineage>
        <taxon>Eukaryota</taxon>
        <taxon>Metazoa</taxon>
        <taxon>Ecdysozoa</taxon>
        <taxon>Arthropoda</taxon>
        <taxon>Chelicerata</taxon>
        <taxon>Arachnida</taxon>
        <taxon>Araneae</taxon>
        <taxon>Araneomorphae</taxon>
        <taxon>Entelegynae</taxon>
        <taxon>Araneoidea</taxon>
        <taxon>Nephilidae</taxon>
        <taxon>Trichonephila</taxon>
    </lineage>
</organism>